<dbReference type="Proteomes" id="UP000831534">
    <property type="component" value="Chromosome"/>
</dbReference>
<reference evidence="8" key="1">
    <citation type="journal article" date="2022" name="Res Sq">
        <title>Evolution of multicellular longitudinally dividing oral cavity symbionts (Neisseriaceae).</title>
        <authorList>
            <person name="Nyongesa S."/>
            <person name="Weber P."/>
            <person name="Bernet E."/>
            <person name="Pullido F."/>
            <person name="Nieckarz M."/>
            <person name="Delaby M."/>
            <person name="Nieves C."/>
            <person name="Viehboeck T."/>
            <person name="Krause N."/>
            <person name="Rivera-Millot A."/>
            <person name="Nakamura A."/>
            <person name="Vischer N."/>
            <person name="VanNieuwenhze M."/>
            <person name="Brun Y."/>
            <person name="Cava F."/>
            <person name="Bulgheresi S."/>
            <person name="Veyrier F."/>
        </authorList>
    </citation>
    <scope>NUCLEOTIDE SEQUENCE</scope>
    <source>
        <strain evidence="8">17694</strain>
    </source>
</reference>
<feature type="transmembrane region" description="Helical" evidence="7">
    <location>
        <begin position="172"/>
        <end position="193"/>
    </location>
</feature>
<name>A0A8T9MU96_9NEIS</name>
<dbReference type="Pfam" id="PF07690">
    <property type="entry name" value="MFS_1"/>
    <property type="match status" value="1"/>
</dbReference>
<dbReference type="CDD" id="cd06173">
    <property type="entry name" value="MFS_MefA_like"/>
    <property type="match status" value="1"/>
</dbReference>
<dbReference type="KEGG" id="ckh:LVJ77_02850"/>
<comment type="subcellular location">
    <subcellularLocation>
        <location evidence="1">Cell membrane</location>
        <topology evidence="1">Multi-pass membrane protein</topology>
    </subcellularLocation>
</comment>
<evidence type="ECO:0000256" key="3">
    <source>
        <dbReference type="ARBA" id="ARBA00022475"/>
    </source>
</evidence>
<feature type="transmembrane region" description="Helical" evidence="7">
    <location>
        <begin position="331"/>
        <end position="353"/>
    </location>
</feature>
<evidence type="ECO:0000256" key="7">
    <source>
        <dbReference type="SAM" id="Phobius"/>
    </source>
</evidence>
<feature type="transmembrane region" description="Helical" evidence="7">
    <location>
        <begin position="221"/>
        <end position="240"/>
    </location>
</feature>
<keyword evidence="2" id="KW-0813">Transport</keyword>
<dbReference type="GO" id="GO:0022857">
    <property type="term" value="F:transmembrane transporter activity"/>
    <property type="evidence" value="ECO:0007669"/>
    <property type="project" value="InterPro"/>
</dbReference>
<sequence>MKPFAFAATRRFAPLFGTQFLGAFNDNLFKTALFVLIGFHGLGQGGWLPAQQLLNVGALLFVLPYFLFSALAGQLATRYDKAALARWTKVLEMAVMALAGVGLVSGSAVLLLACLFVMGTQSAFFGPVKYAAIPEYLHERELVTGNGLIESGTFLAILFGQIAGTLLAGGGAWATAAVVLLLAAAGWACSLMMPALPPQRPDLPVDKNLWRGSRVLLRDTFARRDLTTAIVGISWFWLVGSVYTTQLPTLVRQHLHGNDHVFNLLLALFSLGIAAGSLWCAKLSGGRLQVKLAVAGAGVLAVCGAALAWLAPPNADGVSVGLGGFLTQAAAYPVMLLVVGIGIGGGLFSVPLYTWLQTAGGSEFCARAVAANNIVNGFFMVAGAVFSAAVLWLLDDVRWLYGTVAAGNVAVMAYLCARLPDKGGNAP</sequence>
<evidence type="ECO:0000256" key="6">
    <source>
        <dbReference type="ARBA" id="ARBA00023136"/>
    </source>
</evidence>
<keyword evidence="6 7" id="KW-0472">Membrane</keyword>
<feature type="transmembrane region" description="Helical" evidence="7">
    <location>
        <begin position="260"/>
        <end position="280"/>
    </location>
</feature>
<evidence type="ECO:0000256" key="2">
    <source>
        <dbReference type="ARBA" id="ARBA00022448"/>
    </source>
</evidence>
<evidence type="ECO:0000313" key="8">
    <source>
        <dbReference type="EMBL" id="UOP05197.2"/>
    </source>
</evidence>
<proteinExistence type="predicted"/>
<evidence type="ECO:0000256" key="5">
    <source>
        <dbReference type="ARBA" id="ARBA00022989"/>
    </source>
</evidence>
<feature type="transmembrane region" description="Helical" evidence="7">
    <location>
        <begin position="28"/>
        <end position="47"/>
    </location>
</feature>
<dbReference type="InterPro" id="IPR011701">
    <property type="entry name" value="MFS"/>
</dbReference>
<accession>A0A8T9MU96</accession>
<keyword evidence="9" id="KW-1185">Reference proteome</keyword>
<dbReference type="RefSeq" id="WP_027008710.1">
    <property type="nucleotide sequence ID" value="NZ_CP091521.1"/>
</dbReference>
<evidence type="ECO:0000256" key="4">
    <source>
        <dbReference type="ARBA" id="ARBA00022692"/>
    </source>
</evidence>
<keyword evidence="3" id="KW-1003">Cell membrane</keyword>
<dbReference type="PANTHER" id="PTHR43266">
    <property type="entry name" value="MACROLIDE-EFFLUX PROTEIN"/>
    <property type="match status" value="1"/>
</dbReference>
<evidence type="ECO:0000313" key="9">
    <source>
        <dbReference type="Proteomes" id="UP000831534"/>
    </source>
</evidence>
<reference evidence="8" key="2">
    <citation type="submission" date="2024-09" db="EMBL/GenBank/DDBJ databases">
        <authorList>
            <person name="Veyrier F.J."/>
        </authorList>
    </citation>
    <scope>NUCLEOTIDE SEQUENCE</scope>
    <source>
        <strain evidence="8">17694</strain>
    </source>
</reference>
<keyword evidence="4 7" id="KW-0812">Transmembrane</keyword>
<dbReference type="SUPFAM" id="SSF103473">
    <property type="entry name" value="MFS general substrate transporter"/>
    <property type="match status" value="1"/>
</dbReference>
<dbReference type="PANTHER" id="PTHR43266:SF2">
    <property type="entry name" value="MAJOR FACILITATOR SUPERFAMILY (MFS) PROFILE DOMAIN-CONTAINING PROTEIN"/>
    <property type="match status" value="1"/>
</dbReference>
<dbReference type="EMBL" id="CP091521">
    <property type="protein sequence ID" value="UOP05197.2"/>
    <property type="molecule type" value="Genomic_DNA"/>
</dbReference>
<keyword evidence="5 7" id="KW-1133">Transmembrane helix</keyword>
<gene>
    <name evidence="8" type="ORF">LVJ77_02850</name>
</gene>
<protein>
    <submittedName>
        <fullName evidence="8">MFS transporter</fullName>
    </submittedName>
</protein>
<feature type="transmembrane region" description="Helical" evidence="7">
    <location>
        <begin position="399"/>
        <end position="417"/>
    </location>
</feature>
<feature type="transmembrane region" description="Helical" evidence="7">
    <location>
        <begin position="292"/>
        <end position="311"/>
    </location>
</feature>
<evidence type="ECO:0000256" key="1">
    <source>
        <dbReference type="ARBA" id="ARBA00004651"/>
    </source>
</evidence>
<dbReference type="GO" id="GO:0005886">
    <property type="term" value="C:plasma membrane"/>
    <property type="evidence" value="ECO:0007669"/>
    <property type="project" value="UniProtKB-SubCell"/>
</dbReference>
<dbReference type="InterPro" id="IPR036259">
    <property type="entry name" value="MFS_trans_sf"/>
</dbReference>
<dbReference type="Gene3D" id="1.20.1250.20">
    <property type="entry name" value="MFS general substrate transporter like domains"/>
    <property type="match status" value="1"/>
</dbReference>
<feature type="transmembrane region" description="Helical" evidence="7">
    <location>
        <begin position="53"/>
        <end position="73"/>
    </location>
</feature>
<dbReference type="AlphaFoldDB" id="A0A8T9MU96"/>
<organism evidence="8 9">
    <name type="scientific">Conchiformibius kuhniae</name>
    <dbReference type="NCBI Taxonomy" id="211502"/>
    <lineage>
        <taxon>Bacteria</taxon>
        <taxon>Pseudomonadati</taxon>
        <taxon>Pseudomonadota</taxon>
        <taxon>Betaproteobacteria</taxon>
        <taxon>Neisseriales</taxon>
        <taxon>Neisseriaceae</taxon>
        <taxon>Conchiformibius</taxon>
    </lineage>
</organism>
<feature type="transmembrane region" description="Helical" evidence="7">
    <location>
        <begin position="94"/>
        <end position="118"/>
    </location>
</feature>
<feature type="transmembrane region" description="Helical" evidence="7">
    <location>
        <begin position="374"/>
        <end position="393"/>
    </location>
</feature>